<dbReference type="PROSITE" id="PS51257">
    <property type="entry name" value="PROKAR_LIPOPROTEIN"/>
    <property type="match status" value="1"/>
</dbReference>
<gene>
    <name evidence="2" type="ORF">D7X32_33575</name>
</gene>
<evidence type="ECO:0008006" key="4">
    <source>
        <dbReference type="Google" id="ProtNLM"/>
    </source>
</evidence>
<organism evidence="2 3">
    <name type="scientific">Corallococcus carmarthensis</name>
    <dbReference type="NCBI Taxonomy" id="2316728"/>
    <lineage>
        <taxon>Bacteria</taxon>
        <taxon>Pseudomonadati</taxon>
        <taxon>Myxococcota</taxon>
        <taxon>Myxococcia</taxon>
        <taxon>Myxococcales</taxon>
        <taxon>Cystobacterineae</taxon>
        <taxon>Myxococcaceae</taxon>
        <taxon>Corallococcus</taxon>
    </lineage>
</organism>
<dbReference type="AlphaFoldDB" id="A0A3A8JZE9"/>
<proteinExistence type="predicted"/>
<evidence type="ECO:0000313" key="2">
    <source>
        <dbReference type="EMBL" id="RKG97190.1"/>
    </source>
</evidence>
<feature type="signal peptide" evidence="1">
    <location>
        <begin position="1"/>
        <end position="21"/>
    </location>
</feature>
<comment type="caution">
    <text evidence="2">The sequence shown here is derived from an EMBL/GenBank/DDBJ whole genome shotgun (WGS) entry which is preliminary data.</text>
</comment>
<sequence>MRTALAAVGVALGALLGACQATVPVAPAVPSVGVTPAGPFVDDARTLFDGCIPVPDSATSRMYRCGALSVWLHEQPGLSEAQAVESGRARVHARLGPALTEARGALPLAGQPHPSLRFEQCSGANGGAPCPVGGYVTAVTPAAGRVRQLGCVARDDVRAGLGRCLELFAYLATRGNPEGDTLSQSSLVTPPYLPWRVLYMPEGCELADSTTRAGRIRCAAATFSWSVFQPVQPGAAQVERWRDRSVEELRDALPGAGPVEVRDCYVEGLATRCLRFTAPAPDGGGDVQVWAGGVDRRGWGLFAACSLPASESFPFPTACNGVFAPR</sequence>
<dbReference type="EMBL" id="RAWE01000186">
    <property type="protein sequence ID" value="RKG97190.1"/>
    <property type="molecule type" value="Genomic_DNA"/>
</dbReference>
<evidence type="ECO:0000256" key="1">
    <source>
        <dbReference type="SAM" id="SignalP"/>
    </source>
</evidence>
<reference evidence="3" key="1">
    <citation type="submission" date="2018-09" db="EMBL/GenBank/DDBJ databases">
        <authorList>
            <person name="Livingstone P.G."/>
            <person name="Whitworth D.E."/>
        </authorList>
    </citation>
    <scope>NUCLEOTIDE SEQUENCE [LARGE SCALE GENOMIC DNA]</scope>
    <source>
        <strain evidence="3">CA043D</strain>
    </source>
</reference>
<accession>A0A3A8JZE9</accession>
<evidence type="ECO:0000313" key="3">
    <source>
        <dbReference type="Proteomes" id="UP000268313"/>
    </source>
</evidence>
<keyword evidence="3" id="KW-1185">Reference proteome</keyword>
<dbReference type="RefSeq" id="WP_120606653.1">
    <property type="nucleotide sequence ID" value="NZ_RAWE01000186.1"/>
</dbReference>
<keyword evidence="1" id="KW-0732">Signal</keyword>
<feature type="chain" id="PRO_5017353546" description="Lipoprotein" evidence="1">
    <location>
        <begin position="22"/>
        <end position="326"/>
    </location>
</feature>
<dbReference type="Proteomes" id="UP000268313">
    <property type="component" value="Unassembled WGS sequence"/>
</dbReference>
<protein>
    <recommendedName>
        <fullName evidence="4">Lipoprotein</fullName>
    </recommendedName>
</protein>
<dbReference type="OrthoDB" id="5494516at2"/>
<name>A0A3A8JZE9_9BACT</name>